<name>A0A3T0D7N1_9FIRM</name>
<dbReference type="InterPro" id="IPR013702">
    <property type="entry name" value="FIST_domain_N"/>
</dbReference>
<dbReference type="Proteomes" id="UP000282930">
    <property type="component" value="Chromosome"/>
</dbReference>
<dbReference type="Pfam" id="PF08495">
    <property type="entry name" value="FIST"/>
    <property type="match status" value="1"/>
</dbReference>
<sequence>MSGNGKIAYTVKKDIKEAVNEILEGLELENTKDKRGLIVCFVSYSYNLDNFASEMSKSLENKNIDFIGCMSCGEFISGLSLENSIVAINLLTNVMDYYIELIDTPSVEKIDQFLANAKSHFGLSHQEDFDISQYVGLILSGGTSLKEETMMNILSAKSDLIFVGGSSADNFEFKYAPVIYNSLVKDKGFVLCVLKPYGYQIIKTQSMSILPYSYTVTKADFNNKAILELDYKPAGLVYKNALRDYLKSTYNLEIKDEDFDKLKIRYPLGIVVEGQPFVRSVKDIFDDKMTFYCAIEEGSQVNLLESRSKDIVTDTISALYDTVKDDKYSALIAFNCGYRKLELLENSQLPEYADIFSSINTIGFHTYGEQYITHINHTLTALLLK</sequence>
<dbReference type="KEGG" id="ccha:ELD05_11315"/>
<dbReference type="PANTHER" id="PTHR40252:SF2">
    <property type="entry name" value="BLR0328 PROTEIN"/>
    <property type="match status" value="1"/>
</dbReference>
<dbReference type="RefSeq" id="WP_127352507.1">
    <property type="nucleotide sequence ID" value="NZ_CP034791.1"/>
</dbReference>
<dbReference type="EMBL" id="CP034791">
    <property type="protein sequence ID" value="AZT91171.1"/>
    <property type="molecule type" value="Genomic_DNA"/>
</dbReference>
<proteinExistence type="predicted"/>
<gene>
    <name evidence="3" type="ORF">ELD05_11315</name>
</gene>
<evidence type="ECO:0000259" key="2">
    <source>
        <dbReference type="SMART" id="SM01204"/>
    </source>
</evidence>
<feature type="domain" description="FIST" evidence="1">
    <location>
        <begin position="34"/>
        <end position="233"/>
    </location>
</feature>
<evidence type="ECO:0000313" key="3">
    <source>
        <dbReference type="EMBL" id="AZT91171.1"/>
    </source>
</evidence>
<evidence type="ECO:0008006" key="5">
    <source>
        <dbReference type="Google" id="ProtNLM"/>
    </source>
</evidence>
<organism evidence="3 4">
    <name type="scientific">Caldicellulosiruptor changbaiensis</name>
    <dbReference type="NCBI Taxonomy" id="1222016"/>
    <lineage>
        <taxon>Bacteria</taxon>
        <taxon>Bacillati</taxon>
        <taxon>Bacillota</taxon>
        <taxon>Bacillota incertae sedis</taxon>
        <taxon>Caldicellulosiruptorales</taxon>
        <taxon>Caldicellulosiruptoraceae</taxon>
        <taxon>Caldicellulosiruptor</taxon>
    </lineage>
</organism>
<evidence type="ECO:0000313" key="4">
    <source>
        <dbReference type="Proteomes" id="UP000282930"/>
    </source>
</evidence>
<accession>A0A3T0D7N1</accession>
<evidence type="ECO:0000259" key="1">
    <source>
        <dbReference type="SMART" id="SM00897"/>
    </source>
</evidence>
<protein>
    <recommendedName>
        <fullName evidence="5">Histidine kinase</fullName>
    </recommendedName>
</protein>
<dbReference type="AlphaFoldDB" id="A0A3T0D7N1"/>
<dbReference type="Pfam" id="PF10442">
    <property type="entry name" value="FIST_C"/>
    <property type="match status" value="1"/>
</dbReference>
<feature type="domain" description="FIST C-domain" evidence="2">
    <location>
        <begin position="234"/>
        <end position="373"/>
    </location>
</feature>
<reference evidence="3 4" key="1">
    <citation type="submission" date="2018-12" db="EMBL/GenBank/DDBJ databases">
        <title>Genome sequence from the cellulolytic species, Caldicellulosiruptor changbaiensis.</title>
        <authorList>
            <person name="Blumer-Schuette S.E."/>
            <person name="Mendoza C."/>
        </authorList>
    </citation>
    <scope>NUCLEOTIDE SEQUENCE [LARGE SCALE GENOMIC DNA]</scope>
    <source>
        <strain evidence="3 4">CBS-Z</strain>
    </source>
</reference>
<dbReference type="SMART" id="SM00897">
    <property type="entry name" value="FIST"/>
    <property type="match status" value="1"/>
</dbReference>
<dbReference type="SMART" id="SM01204">
    <property type="entry name" value="FIST_C"/>
    <property type="match status" value="1"/>
</dbReference>
<dbReference type="PANTHER" id="PTHR40252">
    <property type="entry name" value="BLR0328 PROTEIN"/>
    <property type="match status" value="1"/>
</dbReference>
<dbReference type="InterPro" id="IPR019494">
    <property type="entry name" value="FIST_C"/>
</dbReference>
<keyword evidence="4" id="KW-1185">Reference proteome</keyword>